<dbReference type="Gene3D" id="3.40.630.30">
    <property type="match status" value="1"/>
</dbReference>
<dbReference type="EMBL" id="JAHUTJ010067341">
    <property type="protein sequence ID" value="MED6291028.1"/>
    <property type="molecule type" value="Genomic_DNA"/>
</dbReference>
<name>A0ABU7EXJ6_9TELE</name>
<keyword evidence="7" id="KW-1185">Reference proteome</keyword>
<evidence type="ECO:0000256" key="3">
    <source>
        <dbReference type="RuleBase" id="RU368106"/>
    </source>
</evidence>
<gene>
    <name evidence="6" type="ORF">CHARACLAT_019436</name>
</gene>
<comment type="subunit">
    <text evidence="3">Monomer and homodimer.</text>
</comment>
<reference evidence="6 7" key="1">
    <citation type="submission" date="2021-06" db="EMBL/GenBank/DDBJ databases">
        <authorList>
            <person name="Palmer J.M."/>
        </authorList>
    </citation>
    <scope>NUCLEOTIDE SEQUENCE [LARGE SCALE GENOMIC DNA]</scope>
    <source>
        <strain evidence="6 7">CL_MEX2019</strain>
        <tissue evidence="6">Muscle</tissue>
    </source>
</reference>
<keyword evidence="3" id="KW-0963">Cytoplasm</keyword>
<dbReference type="InterPro" id="IPR003293">
    <property type="entry name" value="Nudix_hydrolase6-like"/>
</dbReference>
<dbReference type="PANTHER" id="PTHR13994">
    <property type="entry name" value="NUDIX HYDROLASE RELATED"/>
    <property type="match status" value="1"/>
</dbReference>
<dbReference type="PANTHER" id="PTHR13994:SF46">
    <property type="entry name" value="NUCLEOSIDE DIPHOSPHATE-LINKED MOIETY X MOTIF 6"/>
    <property type="match status" value="1"/>
</dbReference>
<feature type="domain" description="Pre-nudix hydrolase" evidence="5">
    <location>
        <begin position="43"/>
        <end position="126"/>
    </location>
</feature>
<evidence type="ECO:0000259" key="5">
    <source>
        <dbReference type="Pfam" id="PF18290"/>
    </source>
</evidence>
<accession>A0ABU7EXJ6</accession>
<evidence type="ECO:0000313" key="6">
    <source>
        <dbReference type="EMBL" id="MED6291028.1"/>
    </source>
</evidence>
<evidence type="ECO:0000313" key="7">
    <source>
        <dbReference type="Proteomes" id="UP001352852"/>
    </source>
</evidence>
<comment type="similarity">
    <text evidence="1 3">Belongs to the Nudix hydrolase family.</text>
</comment>
<feature type="region of interest" description="Disordered" evidence="4">
    <location>
        <begin position="208"/>
        <end position="231"/>
    </location>
</feature>
<evidence type="ECO:0000256" key="1">
    <source>
        <dbReference type="ARBA" id="ARBA00005582"/>
    </source>
</evidence>
<keyword evidence="3" id="KW-0539">Nucleus</keyword>
<evidence type="ECO:0000256" key="4">
    <source>
        <dbReference type="SAM" id="MobiDB-lite"/>
    </source>
</evidence>
<dbReference type="Pfam" id="PF18290">
    <property type="entry name" value="Nudix_hydro"/>
    <property type="match status" value="1"/>
</dbReference>
<evidence type="ECO:0000256" key="2">
    <source>
        <dbReference type="ARBA" id="ARBA00022801"/>
    </source>
</evidence>
<organism evidence="6 7">
    <name type="scientific">Characodon lateralis</name>
    <dbReference type="NCBI Taxonomy" id="208331"/>
    <lineage>
        <taxon>Eukaryota</taxon>
        <taxon>Metazoa</taxon>
        <taxon>Chordata</taxon>
        <taxon>Craniata</taxon>
        <taxon>Vertebrata</taxon>
        <taxon>Euteleostomi</taxon>
        <taxon>Actinopterygii</taxon>
        <taxon>Neopterygii</taxon>
        <taxon>Teleostei</taxon>
        <taxon>Neoteleostei</taxon>
        <taxon>Acanthomorphata</taxon>
        <taxon>Ovalentaria</taxon>
        <taxon>Atherinomorphae</taxon>
        <taxon>Cyprinodontiformes</taxon>
        <taxon>Goodeidae</taxon>
        <taxon>Characodon</taxon>
    </lineage>
</organism>
<comment type="caution">
    <text evidence="6">The sequence shown here is derived from an EMBL/GenBank/DDBJ whole genome shotgun (WGS) entry which is preliminary data.</text>
</comment>
<dbReference type="Proteomes" id="UP001352852">
    <property type="component" value="Unassembled WGS sequence"/>
</dbReference>
<keyword evidence="3" id="KW-0496">Mitochondrion</keyword>
<comment type="function">
    <text evidence="3">May contribute to the regulation of cell proliferation.</text>
</comment>
<dbReference type="PRINTS" id="PR01356">
    <property type="entry name" value="GFGPROTEIN"/>
</dbReference>
<dbReference type="InterPro" id="IPR040618">
    <property type="entry name" value="Pre-Nudix"/>
</dbReference>
<proteinExistence type="inferred from homology"/>
<sequence length="231" mass="24844">MAACAFLSRLSPLLRERFGCKVRALSCAVTCSQLHKVEGPGGLTGKVDRFGGVTVNLAEVGLPADISENAFSSLLQDSLVQWKADGKMAVWLQVPISLSRCAAAAAVHGFTFHHAKSDHAMLALWMGEGESRLPGFATHQVGVAGLTPPSAILYPRIVRYYKSQRAPRLIGWGGCSFDVTVDYVRAPETPTMAFHAGNQDAVTTQLEHHSGEESHVGFHSFSPVGQREQSS</sequence>
<keyword evidence="2 3" id="KW-0378">Hydrolase</keyword>
<protein>
    <recommendedName>
        <fullName evidence="3">Nucleoside diphosphate-linked moiety X motif 6</fullName>
        <shortName evidence="3">Nudix motif 6</shortName>
        <ecNumber evidence="3">3.6.1.-</ecNumber>
    </recommendedName>
</protein>
<dbReference type="EC" id="3.6.1.-" evidence="3"/>
<comment type="subcellular location">
    <subcellularLocation>
        <location evidence="3">Cytoplasm</location>
    </subcellularLocation>
    <subcellularLocation>
        <location evidence="3">Nucleus</location>
    </subcellularLocation>
    <subcellularLocation>
        <location evidence="3">Mitochondrion</location>
    </subcellularLocation>
</comment>